<organism evidence="4 5">
    <name type="scientific">Cellulomonas terrae</name>
    <dbReference type="NCBI Taxonomy" id="311234"/>
    <lineage>
        <taxon>Bacteria</taxon>
        <taxon>Bacillati</taxon>
        <taxon>Actinomycetota</taxon>
        <taxon>Actinomycetes</taxon>
        <taxon>Micrococcales</taxon>
        <taxon>Cellulomonadaceae</taxon>
        <taxon>Cellulomonas</taxon>
    </lineage>
</organism>
<evidence type="ECO:0000259" key="3">
    <source>
        <dbReference type="PROSITE" id="PS51462"/>
    </source>
</evidence>
<dbReference type="Pfam" id="PF00293">
    <property type="entry name" value="NUDIX"/>
    <property type="match status" value="1"/>
</dbReference>
<protein>
    <recommendedName>
        <fullName evidence="3">Nudix hydrolase domain-containing protein</fullName>
    </recommendedName>
</protein>
<dbReference type="CDD" id="cd24161">
    <property type="entry name" value="NUDIX_ADPRase_Ndx2"/>
    <property type="match status" value="1"/>
</dbReference>
<comment type="cofactor">
    <cofactor evidence="1">
        <name>Mg(2+)</name>
        <dbReference type="ChEBI" id="CHEBI:18420"/>
    </cofactor>
</comment>
<sequence length="180" mass="19380">MTLWRTRSSTTVYENPWIRVREDAVDRPDGSAGIYGVVEVRNPAVFVVPVTADDEVVLVEVDRYTTGVSLEVPAGGSDGEDLLLAAQRELREETGLVADAWEHVGSMFALNGISDAPEHVYLARGLRPSDEPAEHAVEGITAVRTVSWSDVVAMVADGTITDGETVAALMYAAIALRRIA</sequence>
<dbReference type="GO" id="GO:0016787">
    <property type="term" value="F:hydrolase activity"/>
    <property type="evidence" value="ECO:0007669"/>
    <property type="project" value="UniProtKB-KW"/>
</dbReference>
<dbReference type="PANTHER" id="PTHR11839">
    <property type="entry name" value="UDP/ADP-SUGAR PYROPHOSPHATASE"/>
    <property type="match status" value="1"/>
</dbReference>
<dbReference type="EMBL" id="BJWH01000002">
    <property type="protein sequence ID" value="GEL96893.1"/>
    <property type="molecule type" value="Genomic_DNA"/>
</dbReference>
<proteinExistence type="predicted"/>
<keyword evidence="2" id="KW-0378">Hydrolase</keyword>
<dbReference type="AlphaFoldDB" id="A0A511JGQ4"/>
<name>A0A511JGQ4_9CELL</name>
<dbReference type="GO" id="GO:0006753">
    <property type="term" value="P:nucleoside phosphate metabolic process"/>
    <property type="evidence" value="ECO:0007669"/>
    <property type="project" value="TreeGrafter"/>
</dbReference>
<evidence type="ECO:0000256" key="2">
    <source>
        <dbReference type="ARBA" id="ARBA00022801"/>
    </source>
</evidence>
<dbReference type="InterPro" id="IPR000086">
    <property type="entry name" value="NUDIX_hydrolase_dom"/>
</dbReference>
<dbReference type="GO" id="GO:0005829">
    <property type="term" value="C:cytosol"/>
    <property type="evidence" value="ECO:0007669"/>
    <property type="project" value="TreeGrafter"/>
</dbReference>
<dbReference type="RefSeq" id="WP_146844494.1">
    <property type="nucleotide sequence ID" value="NZ_BJWH01000002.1"/>
</dbReference>
<dbReference type="PROSITE" id="PS51462">
    <property type="entry name" value="NUDIX"/>
    <property type="match status" value="1"/>
</dbReference>
<gene>
    <name evidence="4" type="ORF">CTE05_04400</name>
</gene>
<feature type="domain" description="Nudix hydrolase" evidence="3">
    <location>
        <begin position="40"/>
        <end position="168"/>
    </location>
</feature>
<keyword evidence="5" id="KW-1185">Reference proteome</keyword>
<dbReference type="OrthoDB" id="177518at2"/>
<dbReference type="Gene3D" id="3.90.79.10">
    <property type="entry name" value="Nucleoside Triphosphate Pyrophosphohydrolase"/>
    <property type="match status" value="1"/>
</dbReference>
<accession>A0A511JGQ4</accession>
<reference evidence="4 5" key="1">
    <citation type="submission" date="2019-07" db="EMBL/GenBank/DDBJ databases">
        <title>Whole genome shotgun sequence of Cellulomonas terrae NBRC 100819.</title>
        <authorList>
            <person name="Hosoyama A."/>
            <person name="Uohara A."/>
            <person name="Ohji S."/>
            <person name="Ichikawa N."/>
        </authorList>
    </citation>
    <scope>NUCLEOTIDE SEQUENCE [LARGE SCALE GENOMIC DNA]</scope>
    <source>
        <strain evidence="4 5">NBRC 100819</strain>
    </source>
</reference>
<dbReference type="Proteomes" id="UP000321049">
    <property type="component" value="Unassembled WGS sequence"/>
</dbReference>
<evidence type="ECO:0000256" key="1">
    <source>
        <dbReference type="ARBA" id="ARBA00001946"/>
    </source>
</evidence>
<dbReference type="SUPFAM" id="SSF55811">
    <property type="entry name" value="Nudix"/>
    <property type="match status" value="1"/>
</dbReference>
<evidence type="ECO:0000313" key="4">
    <source>
        <dbReference type="EMBL" id="GEL96893.1"/>
    </source>
</evidence>
<evidence type="ECO:0000313" key="5">
    <source>
        <dbReference type="Proteomes" id="UP000321049"/>
    </source>
</evidence>
<dbReference type="InterPro" id="IPR015797">
    <property type="entry name" value="NUDIX_hydrolase-like_dom_sf"/>
</dbReference>
<dbReference type="PANTHER" id="PTHR11839:SF18">
    <property type="entry name" value="NUDIX HYDROLASE DOMAIN-CONTAINING PROTEIN"/>
    <property type="match status" value="1"/>
</dbReference>
<comment type="caution">
    <text evidence="4">The sequence shown here is derived from an EMBL/GenBank/DDBJ whole genome shotgun (WGS) entry which is preliminary data.</text>
</comment>
<dbReference type="GO" id="GO:0019693">
    <property type="term" value="P:ribose phosphate metabolic process"/>
    <property type="evidence" value="ECO:0007669"/>
    <property type="project" value="TreeGrafter"/>
</dbReference>